<dbReference type="Proteomes" id="UP000606721">
    <property type="component" value="Unassembled WGS sequence"/>
</dbReference>
<dbReference type="PANTHER" id="PTHR34849:SF1">
    <property type="entry name" value="SLR0770 PROTEIN"/>
    <property type="match status" value="1"/>
</dbReference>
<dbReference type="EMBL" id="JACJQT010000033">
    <property type="protein sequence ID" value="MBD2279302.1"/>
    <property type="molecule type" value="Genomic_DNA"/>
</dbReference>
<gene>
    <name evidence="1" type="ORF">H6F99_13650</name>
</gene>
<dbReference type="InterPro" id="IPR009057">
    <property type="entry name" value="Homeodomain-like_sf"/>
</dbReference>
<evidence type="ECO:0000313" key="1">
    <source>
        <dbReference type="EMBL" id="MBD2279302.1"/>
    </source>
</evidence>
<comment type="caution">
    <text evidence="1">The sequence shown here is derived from an EMBL/GenBank/DDBJ whole genome shotgun (WGS) entry which is preliminary data.</text>
</comment>
<proteinExistence type="predicted"/>
<name>A0ABR8BWY4_APHFL</name>
<reference evidence="1 2" key="1">
    <citation type="journal article" date="2020" name="ISME J.">
        <title>Comparative genomics reveals insights into cyanobacterial evolution and habitat adaptation.</title>
        <authorList>
            <person name="Chen M.Y."/>
            <person name="Teng W.K."/>
            <person name="Zhao L."/>
            <person name="Hu C.X."/>
            <person name="Zhou Y.K."/>
            <person name="Han B.P."/>
            <person name="Song L.R."/>
            <person name="Shu W.S."/>
        </authorList>
    </citation>
    <scope>NUCLEOTIDE SEQUENCE [LARGE SCALE GENOMIC DNA]</scope>
    <source>
        <strain evidence="1 2">FACHB-1040</strain>
    </source>
</reference>
<dbReference type="PANTHER" id="PTHR34849">
    <property type="entry name" value="SSL5025 PROTEIN"/>
    <property type="match status" value="1"/>
</dbReference>
<dbReference type="Gene3D" id="1.10.10.10">
    <property type="entry name" value="Winged helix-like DNA-binding domain superfamily/Winged helix DNA-binding domain"/>
    <property type="match status" value="1"/>
</dbReference>
<sequence length="103" mass="11810">MTAVITNHIEITPGICGGKPRIAGHRIKVQNIVIWYERMGMSPDEMVYHYPSITLAEVHAALAYYYDHLEEIRKDIEEDEIFAKEMKSQTPSLVQQKLQKGHG</sequence>
<dbReference type="InterPro" id="IPR036388">
    <property type="entry name" value="WH-like_DNA-bd_sf"/>
</dbReference>
<accession>A0ABR8BWY4</accession>
<dbReference type="RefSeq" id="WP_027400760.1">
    <property type="nucleotide sequence ID" value="NZ_JACJQT010000033.1"/>
</dbReference>
<keyword evidence="2" id="KW-1185">Reference proteome</keyword>
<evidence type="ECO:0000313" key="2">
    <source>
        <dbReference type="Proteomes" id="UP000606721"/>
    </source>
</evidence>
<dbReference type="SUPFAM" id="SSF46689">
    <property type="entry name" value="Homeodomain-like"/>
    <property type="match status" value="1"/>
</dbReference>
<organism evidence="1 2">
    <name type="scientific">Aphanizomenon flos-aquae FACHB-1040</name>
    <dbReference type="NCBI Taxonomy" id="2692887"/>
    <lineage>
        <taxon>Bacteria</taxon>
        <taxon>Bacillati</taxon>
        <taxon>Cyanobacteriota</taxon>
        <taxon>Cyanophyceae</taxon>
        <taxon>Nostocales</taxon>
        <taxon>Aphanizomenonaceae</taxon>
        <taxon>Aphanizomenon</taxon>
    </lineage>
</organism>
<dbReference type="Pfam" id="PF04255">
    <property type="entry name" value="DUF433"/>
    <property type="match status" value="1"/>
</dbReference>
<protein>
    <submittedName>
        <fullName evidence="1">DUF433 domain-containing protein</fullName>
    </submittedName>
</protein>
<dbReference type="InterPro" id="IPR007367">
    <property type="entry name" value="DUF433"/>
</dbReference>